<proteinExistence type="predicted"/>
<dbReference type="RefSeq" id="WP_183196466.1">
    <property type="nucleotide sequence ID" value="NZ_JACIDA010000002.1"/>
</dbReference>
<comment type="caution">
    <text evidence="3">The sequence shown here is derived from an EMBL/GenBank/DDBJ whole genome shotgun (WGS) entry which is preliminary data.</text>
</comment>
<feature type="coiled-coil region" evidence="1">
    <location>
        <begin position="313"/>
        <end position="414"/>
    </location>
</feature>
<feature type="coiled-coil region" evidence="1">
    <location>
        <begin position="250"/>
        <end position="284"/>
    </location>
</feature>
<dbReference type="InterPro" id="IPR043652">
    <property type="entry name" value="CreS_CC"/>
</dbReference>
<protein>
    <submittedName>
        <fullName evidence="3">Crescentin</fullName>
    </submittedName>
</protein>
<accession>A0A7W6A5V8</accession>
<feature type="coiled-coil region" evidence="1">
    <location>
        <begin position="99"/>
        <end position="192"/>
    </location>
</feature>
<feature type="domain" description="Crescentin coiled-coil" evidence="2">
    <location>
        <begin position="79"/>
        <end position="429"/>
    </location>
</feature>
<dbReference type="Gene3D" id="1.10.287.1490">
    <property type="match status" value="1"/>
</dbReference>
<dbReference type="AlphaFoldDB" id="A0A7W6A5V8"/>
<gene>
    <name evidence="3" type="ORF">GGR11_001840</name>
</gene>
<evidence type="ECO:0000313" key="3">
    <source>
        <dbReference type="EMBL" id="MBB3872287.1"/>
    </source>
</evidence>
<reference evidence="3 4" key="1">
    <citation type="submission" date="2020-08" db="EMBL/GenBank/DDBJ databases">
        <title>Genomic Encyclopedia of Type Strains, Phase IV (KMG-IV): sequencing the most valuable type-strain genomes for metagenomic binning, comparative biology and taxonomic classification.</title>
        <authorList>
            <person name="Goeker M."/>
        </authorList>
    </citation>
    <scope>NUCLEOTIDE SEQUENCE [LARGE SCALE GENOMIC DNA]</scope>
    <source>
        <strain evidence="3 4">DSM 14878</strain>
    </source>
</reference>
<organism evidence="3 4">
    <name type="scientific">Brevundimonas mediterranea</name>
    <dbReference type="NCBI Taxonomy" id="74329"/>
    <lineage>
        <taxon>Bacteria</taxon>
        <taxon>Pseudomonadati</taxon>
        <taxon>Pseudomonadota</taxon>
        <taxon>Alphaproteobacteria</taxon>
        <taxon>Caulobacterales</taxon>
        <taxon>Caulobacteraceae</taxon>
        <taxon>Brevundimonas</taxon>
    </lineage>
</organism>
<evidence type="ECO:0000313" key="4">
    <source>
        <dbReference type="Proteomes" id="UP000532936"/>
    </source>
</evidence>
<dbReference type="Pfam" id="PF19220">
    <property type="entry name" value="Rod_CreS"/>
    <property type="match status" value="1"/>
</dbReference>
<sequence>MKLTRIDRVLSRGKPEQAKDEAVVPGRSEQDVAGLIGERFETIQDSLDQLSEMAQRFGTFETLLGQLRDPLEAEFRSRRDNHVELVNLRNANSAAMKQASLLTTEVRKLSDALAESEAKADDLAARGGETTVNLQEARVELGRLRNELAQASTRLEGLETVERASAQRIRELEQDQESLRNQLKQAEVARSESDTTRGQVQRDLALVLEENTALRRRVDEVGTEVAGLARAAAAGEGQLATERARAASEQAEAARSIRSLESQVESARAEIAALTARLDTATARANGLEVLNSEQASRLNELQTGGHAVERRADTLQVALDRAVERVRTLETETEDARQRQAAMEVARVAAVDRAEALTKAAMAHDKAIARAEERMVKLQSKLAAAQDEHEARVQTLSQQISALREDLESARAEGAMSAAALDAARRGRGGRATIADAAAQLQAIVG</sequence>
<name>A0A7W6A5V8_9CAUL</name>
<dbReference type="SUPFAM" id="SSF57997">
    <property type="entry name" value="Tropomyosin"/>
    <property type="match status" value="1"/>
</dbReference>
<keyword evidence="1" id="KW-0175">Coiled coil</keyword>
<evidence type="ECO:0000259" key="2">
    <source>
        <dbReference type="Pfam" id="PF19220"/>
    </source>
</evidence>
<evidence type="ECO:0000256" key="1">
    <source>
        <dbReference type="SAM" id="Coils"/>
    </source>
</evidence>
<dbReference type="Proteomes" id="UP000532936">
    <property type="component" value="Unassembled WGS sequence"/>
</dbReference>
<dbReference type="EMBL" id="JACIDA010000002">
    <property type="protein sequence ID" value="MBB3872287.1"/>
    <property type="molecule type" value="Genomic_DNA"/>
</dbReference>